<keyword evidence="4" id="KW-1185">Reference proteome</keyword>
<feature type="non-terminal residue" evidence="3">
    <location>
        <position position="1"/>
    </location>
</feature>
<feature type="domain" description="Big-1" evidence="2">
    <location>
        <begin position="1"/>
        <end position="76"/>
    </location>
</feature>
<dbReference type="InterPro" id="IPR051715">
    <property type="entry name" value="Intimin-Invasin_domain"/>
</dbReference>
<dbReference type="RefSeq" id="WP_301702812.1">
    <property type="nucleotide sequence ID" value="NZ_JAUJYW010000015.1"/>
</dbReference>
<dbReference type="PANTHER" id="PTHR39576">
    <property type="entry name" value="ATTACHING AND EFFACING PROTEIN HOMOLOG-RELATED-RELATED"/>
    <property type="match status" value="1"/>
</dbReference>
<dbReference type="InterPro" id="IPR008964">
    <property type="entry name" value="Invasin/intimin_cell_adhesion"/>
</dbReference>
<dbReference type="InterPro" id="IPR013783">
    <property type="entry name" value="Ig-like_fold"/>
</dbReference>
<feature type="domain" description="Big-1" evidence="2">
    <location>
        <begin position="280"/>
        <end position="372"/>
    </location>
</feature>
<evidence type="ECO:0000259" key="2">
    <source>
        <dbReference type="PROSITE" id="PS51127"/>
    </source>
</evidence>
<protein>
    <submittedName>
        <fullName evidence="3">Ig-like domain-containing protein</fullName>
    </submittedName>
</protein>
<feature type="domain" description="Big-1" evidence="2">
    <location>
        <begin position="184"/>
        <end position="276"/>
    </location>
</feature>
<dbReference type="EMBL" id="JAUJYW010000015">
    <property type="protein sequence ID" value="MDN8602158.1"/>
    <property type="molecule type" value="Genomic_DNA"/>
</dbReference>
<sequence>QNRATATVVDSQNNMLANTTVNWSVTGSAGLTSGTSTTNSSGQATITFTDTQAETVTLTAKAGGSDAGQSKTSSFVTDTATARVSTLTINTDGSVANGTAQNSATATVVDSQNNVLADTTVNWTVTGSAGLTSGTSTTNSSGQATITFTDTKAETVTLTAKAGGSDAGQSKTSSFVADTATARVSTLTIDPDGSPADGVTSNMATATVTDVNNNPVAGVTINWSRNKNTVMFSAISGVSDVNGKISVTFTDTVPESVNITASIPGVGGMTKTSTFVGPPKIVLVNSGGSPVADGVTSAGVTATVTSASGSPMSGVIVRWSVDSNTVKLSASSGVTDSSGQVMLTYTDTVAEHVTITATLDGGISKTAGMTFVADFRTATIASYTVDPDGSPADGVTDNGASVVIKDTFGNPVSGVGVSWSASFATLSSHSNSTDQNGRAAITFTSTTAGSKNILVTLFNGQTVTLPSYFVAVSP</sequence>
<dbReference type="SUPFAM" id="SSF49373">
    <property type="entry name" value="Invasin/intimin cell-adhesion fragments"/>
    <property type="match status" value="5"/>
</dbReference>
<name>A0ABT8Q0P8_9ENTR</name>
<dbReference type="SMART" id="SM00634">
    <property type="entry name" value="BID_1"/>
    <property type="match status" value="5"/>
</dbReference>
<organism evidence="3 4">
    <name type="scientific">Citrobacter enshiensis</name>
    <dbReference type="NCBI Taxonomy" id="2971264"/>
    <lineage>
        <taxon>Bacteria</taxon>
        <taxon>Pseudomonadati</taxon>
        <taxon>Pseudomonadota</taxon>
        <taxon>Gammaproteobacteria</taxon>
        <taxon>Enterobacterales</taxon>
        <taxon>Enterobacteriaceae</taxon>
        <taxon>Citrobacter</taxon>
    </lineage>
</organism>
<proteinExistence type="inferred from homology"/>
<accession>A0ABT8Q0P8</accession>
<dbReference type="Pfam" id="PF02369">
    <property type="entry name" value="Big_1"/>
    <property type="match status" value="5"/>
</dbReference>
<dbReference type="PROSITE" id="PS51127">
    <property type="entry name" value="BIG1"/>
    <property type="match status" value="5"/>
</dbReference>
<feature type="domain" description="Big-1" evidence="2">
    <location>
        <begin position="84"/>
        <end position="176"/>
    </location>
</feature>
<dbReference type="Gene3D" id="2.60.40.10">
    <property type="entry name" value="Immunoglobulins"/>
    <property type="match status" value="5"/>
</dbReference>
<evidence type="ECO:0000313" key="4">
    <source>
        <dbReference type="Proteomes" id="UP001174867"/>
    </source>
</evidence>
<comment type="caution">
    <text evidence="3">The sequence shown here is derived from an EMBL/GenBank/DDBJ whole genome shotgun (WGS) entry which is preliminary data.</text>
</comment>
<gene>
    <name evidence="3" type="ORF">Q0A17_22520</name>
</gene>
<dbReference type="PANTHER" id="PTHR39576:SF2">
    <property type="entry name" value="ATTACHING AND EFFACING PROTEIN HOMOLOG-RELATED"/>
    <property type="match status" value="1"/>
</dbReference>
<dbReference type="InterPro" id="IPR003344">
    <property type="entry name" value="Big_1_dom"/>
</dbReference>
<reference evidence="3 4" key="1">
    <citation type="submission" date="2023-07" db="EMBL/GenBank/DDBJ databases">
        <title>Citrobacter selenititolerans sp. nov., isolated from seleniferous soil.</title>
        <authorList>
            <person name="Zhang S."/>
            <person name="Li K."/>
            <person name="Peng J."/>
            <person name="Wang H."/>
            <person name="Sun J."/>
            <person name="Guo Y."/>
        </authorList>
    </citation>
    <scope>NUCLEOTIDE SEQUENCE [LARGE SCALE GENOMIC DNA]</scope>
    <source>
        <strain evidence="3 4">S2-9</strain>
    </source>
</reference>
<evidence type="ECO:0000256" key="1">
    <source>
        <dbReference type="ARBA" id="ARBA00010116"/>
    </source>
</evidence>
<feature type="domain" description="Big-1" evidence="2">
    <location>
        <begin position="380"/>
        <end position="470"/>
    </location>
</feature>
<comment type="similarity">
    <text evidence="1">Belongs to the intimin/invasin family.</text>
</comment>
<evidence type="ECO:0000313" key="3">
    <source>
        <dbReference type="EMBL" id="MDN8602158.1"/>
    </source>
</evidence>
<dbReference type="Proteomes" id="UP001174867">
    <property type="component" value="Unassembled WGS sequence"/>
</dbReference>